<dbReference type="Proteomes" id="UP001479290">
    <property type="component" value="Unassembled WGS sequence"/>
</dbReference>
<dbReference type="InterPro" id="IPR035976">
    <property type="entry name" value="Sushi/SCR/CCP_sf"/>
</dbReference>
<feature type="domain" description="Sushi" evidence="3">
    <location>
        <begin position="1"/>
        <end position="63"/>
    </location>
</feature>
<feature type="non-terminal residue" evidence="4">
    <location>
        <position position="1"/>
    </location>
</feature>
<accession>A0AAW2A4K5</accession>
<feature type="disulfide bond" evidence="2">
    <location>
        <begin position="34"/>
        <end position="61"/>
    </location>
</feature>
<reference evidence="4 5" key="1">
    <citation type="submission" date="2024-05" db="EMBL/GenBank/DDBJ databases">
        <title>A high-quality chromosomal-level genome assembly of Topmouth culter (Culter alburnus).</title>
        <authorList>
            <person name="Zhao H."/>
        </authorList>
    </citation>
    <scope>NUCLEOTIDE SEQUENCE [LARGE SCALE GENOMIC DNA]</scope>
    <source>
        <strain evidence="4">CATC2023</strain>
        <tissue evidence="4">Muscle</tissue>
    </source>
</reference>
<keyword evidence="1 2" id="KW-1015">Disulfide bond</keyword>
<keyword evidence="2" id="KW-0768">Sushi</keyword>
<name>A0AAW2A4K5_CULAL</name>
<dbReference type="CDD" id="cd00033">
    <property type="entry name" value="CCP"/>
    <property type="match status" value="1"/>
</dbReference>
<proteinExistence type="predicted"/>
<evidence type="ECO:0000313" key="4">
    <source>
        <dbReference type="EMBL" id="KAK9967450.1"/>
    </source>
</evidence>
<dbReference type="SMART" id="SM00032">
    <property type="entry name" value="CCP"/>
    <property type="match status" value="1"/>
</dbReference>
<feature type="non-terminal residue" evidence="4">
    <location>
        <position position="67"/>
    </location>
</feature>
<dbReference type="Pfam" id="PF00084">
    <property type="entry name" value="Sushi"/>
    <property type="match status" value="1"/>
</dbReference>
<gene>
    <name evidence="4" type="ORF">ABG768_001849</name>
</gene>
<comment type="caution">
    <text evidence="4">The sequence shown here is derived from an EMBL/GenBank/DDBJ whole genome shotgun (WGS) entry which is preliminary data.</text>
</comment>
<sequence length="67" mass="7547">ATCPLNTTDENLIMERSPDNERPVKHGDKLTFSCREGLKLKGQREITCQPNGRWNSPFPKCEAETTG</sequence>
<organism evidence="4 5">
    <name type="scientific">Culter alburnus</name>
    <name type="common">Topmouth culter</name>
    <dbReference type="NCBI Taxonomy" id="194366"/>
    <lineage>
        <taxon>Eukaryota</taxon>
        <taxon>Metazoa</taxon>
        <taxon>Chordata</taxon>
        <taxon>Craniata</taxon>
        <taxon>Vertebrata</taxon>
        <taxon>Euteleostomi</taxon>
        <taxon>Actinopterygii</taxon>
        <taxon>Neopterygii</taxon>
        <taxon>Teleostei</taxon>
        <taxon>Ostariophysi</taxon>
        <taxon>Cypriniformes</taxon>
        <taxon>Xenocyprididae</taxon>
        <taxon>Xenocypridinae</taxon>
        <taxon>Culter</taxon>
    </lineage>
</organism>
<protein>
    <recommendedName>
        <fullName evidence="3">Sushi domain-containing protein</fullName>
    </recommendedName>
</protein>
<evidence type="ECO:0000256" key="1">
    <source>
        <dbReference type="ARBA" id="ARBA00023157"/>
    </source>
</evidence>
<evidence type="ECO:0000256" key="2">
    <source>
        <dbReference type="PROSITE-ProRule" id="PRU00302"/>
    </source>
</evidence>
<dbReference type="InterPro" id="IPR000436">
    <property type="entry name" value="Sushi_SCR_CCP_dom"/>
</dbReference>
<dbReference type="EMBL" id="JAWDJR010000010">
    <property type="protein sequence ID" value="KAK9967450.1"/>
    <property type="molecule type" value="Genomic_DNA"/>
</dbReference>
<evidence type="ECO:0000259" key="3">
    <source>
        <dbReference type="PROSITE" id="PS50923"/>
    </source>
</evidence>
<comment type="caution">
    <text evidence="2">Lacks conserved residue(s) required for the propagation of feature annotation.</text>
</comment>
<dbReference type="SUPFAM" id="SSF57535">
    <property type="entry name" value="Complement control module/SCR domain"/>
    <property type="match status" value="1"/>
</dbReference>
<dbReference type="AlphaFoldDB" id="A0AAW2A4K5"/>
<dbReference type="Gene3D" id="2.10.70.10">
    <property type="entry name" value="Complement Module, domain 1"/>
    <property type="match status" value="1"/>
</dbReference>
<dbReference type="PROSITE" id="PS50923">
    <property type="entry name" value="SUSHI"/>
    <property type="match status" value="1"/>
</dbReference>
<evidence type="ECO:0000313" key="5">
    <source>
        <dbReference type="Proteomes" id="UP001479290"/>
    </source>
</evidence>
<keyword evidence="5" id="KW-1185">Reference proteome</keyword>